<proteinExistence type="predicted"/>
<keyword evidence="1" id="KW-0472">Membrane</keyword>
<dbReference type="RefSeq" id="WP_390189027.1">
    <property type="nucleotide sequence ID" value="NZ_JBHMEP010000001.1"/>
</dbReference>
<reference evidence="2 3" key="1">
    <citation type="submission" date="2024-09" db="EMBL/GenBank/DDBJ databases">
        <authorList>
            <person name="Sun Q."/>
            <person name="Mori K."/>
        </authorList>
    </citation>
    <scope>NUCLEOTIDE SEQUENCE [LARGE SCALE GENOMIC DNA]</scope>
    <source>
        <strain evidence="2 3">CECT 8064</strain>
    </source>
</reference>
<gene>
    <name evidence="2" type="ORF">ACFFUV_00805</name>
</gene>
<keyword evidence="1" id="KW-1133">Transmembrane helix</keyword>
<keyword evidence="3" id="KW-1185">Reference proteome</keyword>
<accession>A0ABV5HIT4</accession>
<keyword evidence="1" id="KW-0812">Transmembrane</keyword>
<sequence length="47" mass="4822">MPLAFLLPAVFAGGGIVGFQLSEGSSKLIMLLIVLIVAYVLFVKGGA</sequence>
<dbReference type="EMBL" id="JBHMEP010000001">
    <property type="protein sequence ID" value="MFB9133506.1"/>
    <property type="molecule type" value="Genomic_DNA"/>
</dbReference>
<protein>
    <recommendedName>
        <fullName evidence="4">DUF1328 domain-containing protein</fullName>
    </recommendedName>
</protein>
<evidence type="ECO:0000313" key="3">
    <source>
        <dbReference type="Proteomes" id="UP001589645"/>
    </source>
</evidence>
<evidence type="ECO:0008006" key="4">
    <source>
        <dbReference type="Google" id="ProtNLM"/>
    </source>
</evidence>
<dbReference type="Proteomes" id="UP001589645">
    <property type="component" value="Unassembled WGS sequence"/>
</dbReference>
<name>A0ABV5HIT4_9VIBR</name>
<organism evidence="2 3">
    <name type="scientific">Vibrio olivae</name>
    <dbReference type="NCBI Taxonomy" id="1243002"/>
    <lineage>
        <taxon>Bacteria</taxon>
        <taxon>Pseudomonadati</taxon>
        <taxon>Pseudomonadota</taxon>
        <taxon>Gammaproteobacteria</taxon>
        <taxon>Vibrionales</taxon>
        <taxon>Vibrionaceae</taxon>
        <taxon>Vibrio</taxon>
    </lineage>
</organism>
<feature type="transmembrane region" description="Helical" evidence="1">
    <location>
        <begin position="28"/>
        <end position="46"/>
    </location>
</feature>
<evidence type="ECO:0000256" key="1">
    <source>
        <dbReference type="SAM" id="Phobius"/>
    </source>
</evidence>
<comment type="caution">
    <text evidence="2">The sequence shown here is derived from an EMBL/GenBank/DDBJ whole genome shotgun (WGS) entry which is preliminary data.</text>
</comment>
<evidence type="ECO:0000313" key="2">
    <source>
        <dbReference type="EMBL" id="MFB9133506.1"/>
    </source>
</evidence>